<feature type="compositionally biased region" description="Basic and acidic residues" evidence="1">
    <location>
        <begin position="305"/>
        <end position="344"/>
    </location>
</feature>
<proteinExistence type="predicted"/>
<feature type="region of interest" description="Disordered" evidence="1">
    <location>
        <begin position="1"/>
        <end position="20"/>
    </location>
</feature>
<feature type="region of interest" description="Disordered" evidence="1">
    <location>
        <begin position="205"/>
        <end position="226"/>
    </location>
</feature>
<feature type="region of interest" description="Disordered" evidence="1">
    <location>
        <begin position="246"/>
        <end position="355"/>
    </location>
</feature>
<organism evidence="2 3">
    <name type="scientific">Ascaris lumbricoides</name>
    <name type="common">Giant roundworm</name>
    <dbReference type="NCBI Taxonomy" id="6252"/>
    <lineage>
        <taxon>Eukaryota</taxon>
        <taxon>Metazoa</taxon>
        <taxon>Ecdysozoa</taxon>
        <taxon>Nematoda</taxon>
        <taxon>Chromadorea</taxon>
        <taxon>Rhabditida</taxon>
        <taxon>Spirurina</taxon>
        <taxon>Ascaridomorpha</taxon>
        <taxon>Ascaridoidea</taxon>
        <taxon>Ascarididae</taxon>
        <taxon>Ascaris</taxon>
    </lineage>
</organism>
<evidence type="ECO:0000313" key="2">
    <source>
        <dbReference type="Proteomes" id="UP000036681"/>
    </source>
</evidence>
<dbReference type="WBParaSite" id="ALUE_0001836401-mRNA-1">
    <property type="protein sequence ID" value="ALUE_0001836401-mRNA-1"/>
    <property type="gene ID" value="ALUE_0001836401"/>
</dbReference>
<dbReference type="Proteomes" id="UP000036681">
    <property type="component" value="Unplaced"/>
</dbReference>
<feature type="compositionally biased region" description="Basic and acidic residues" evidence="1">
    <location>
        <begin position="7"/>
        <end position="20"/>
    </location>
</feature>
<name>A0A0M3III6_ASCLU</name>
<evidence type="ECO:0000313" key="3">
    <source>
        <dbReference type="WBParaSite" id="ALUE_0001836401-mRNA-1"/>
    </source>
</evidence>
<reference evidence="3" key="1">
    <citation type="submission" date="2017-02" db="UniProtKB">
        <authorList>
            <consortium name="WormBaseParasite"/>
        </authorList>
    </citation>
    <scope>IDENTIFICATION</scope>
</reference>
<keyword evidence="2" id="KW-1185">Reference proteome</keyword>
<evidence type="ECO:0000256" key="1">
    <source>
        <dbReference type="SAM" id="MobiDB-lite"/>
    </source>
</evidence>
<sequence>MQPKRQQIKETSQKAKRGDKIAKGEEKFTLLFQIYNKVMHEVNKLSNREVPVGDEYNETHEERQEERLRKLTKRALRLHEYLIRKGRIVDSNGQKLKLEEPPVLNITKTGNQFLDEAITNHINQRLDGTKGFKLHCGRKSYLTIDELKEMVEQLRKEGKLTDCPEDEEEMRQFLIDKYDGIWQQEKDFIIQQVREKLDDYKELNHNNGDSLPVEEEPHAGPSTLHGTTCSYEIAMMEMARAVEDGSLAVSEKDGDEVSTASGEGDMASDDEDEVTEVCVSESEEGFLEDEENSEDELIDLDSSDGEEKSDYHRKVERNGKVEESGDAKCDSDDFQQEKTEKVDNDADEVSNATEK</sequence>
<accession>A0A0M3III6</accession>
<dbReference type="AlphaFoldDB" id="A0A0M3III6"/>
<feature type="compositionally biased region" description="Acidic residues" evidence="1">
    <location>
        <begin position="266"/>
        <end position="304"/>
    </location>
</feature>
<protein>
    <submittedName>
        <fullName evidence="3">DUF3456 domain-containing protein</fullName>
    </submittedName>
</protein>